<evidence type="ECO:0000256" key="1">
    <source>
        <dbReference type="SAM" id="MobiDB-lite"/>
    </source>
</evidence>
<keyword evidence="2" id="KW-1133">Transmembrane helix</keyword>
<feature type="region of interest" description="Disordered" evidence="1">
    <location>
        <begin position="1"/>
        <end position="22"/>
    </location>
</feature>
<evidence type="ECO:0000313" key="3">
    <source>
        <dbReference type="EMBL" id="MCA9308247.1"/>
    </source>
</evidence>
<keyword evidence="2" id="KW-0472">Membrane</keyword>
<sequence>MDDTTKQNQLLDQTPQQSGEINTTTSGIAMEKINLNSTQEATKEQKEIEEGVSPAPSVLSPLMDILNVLKKKVIVIVAVVVGLFLLYAIIAFAIDAMSTKAAPPIKEVEEPEQTTEKPPVEEIPDFYQVINKQYEFEFEYPNEAKYFENNPYSLDPSTYKVVFSKENPNTDTLDETNIVDGYMFRLVVDKAPLTKDLTKLAEDKQLVFKAKCQESVEISKPESTKITGFDAIQFSITNCYGGDYVQTFVNREDFVFDVTRFVVGDLGFKQRYQATVNNIYNDFKFTNTIEPSPVTTWVEYVAKSKIVAFKHPSYDANCCDISGPIKLNPQKEPTKLVVLADPNTVDENNKGKPFNGFGIYLENVGSTGFNEYLEQQKQALKENYRIIIGRNPNSRETKVLIDGREAILLENYAWWADVIVIPPAEKELETILIFKTEIAESAFDETFREILNTMIINPR</sequence>
<dbReference type="EMBL" id="JAGQNX010000055">
    <property type="protein sequence ID" value="MCA9308247.1"/>
    <property type="molecule type" value="Genomic_DNA"/>
</dbReference>
<keyword evidence="2" id="KW-0812">Transmembrane</keyword>
<gene>
    <name evidence="3" type="ORF">KC980_01930</name>
</gene>
<evidence type="ECO:0000313" key="4">
    <source>
        <dbReference type="Proteomes" id="UP000740557"/>
    </source>
</evidence>
<organism evidence="3 4">
    <name type="scientific">candidate division WWE3 bacterium</name>
    <dbReference type="NCBI Taxonomy" id="2053526"/>
    <lineage>
        <taxon>Bacteria</taxon>
        <taxon>Katanobacteria</taxon>
    </lineage>
</organism>
<proteinExistence type="predicted"/>
<name>A0A955EC61_UNCKA</name>
<accession>A0A955EC61</accession>
<dbReference type="Proteomes" id="UP000740557">
    <property type="component" value="Unassembled WGS sequence"/>
</dbReference>
<reference evidence="3" key="2">
    <citation type="journal article" date="2021" name="Microbiome">
        <title>Successional dynamics and alternative stable states in a saline activated sludge microbial community over 9 years.</title>
        <authorList>
            <person name="Wang Y."/>
            <person name="Ye J."/>
            <person name="Ju F."/>
            <person name="Liu L."/>
            <person name="Boyd J.A."/>
            <person name="Deng Y."/>
            <person name="Parks D.H."/>
            <person name="Jiang X."/>
            <person name="Yin X."/>
            <person name="Woodcroft B.J."/>
            <person name="Tyson G.W."/>
            <person name="Hugenholtz P."/>
            <person name="Polz M.F."/>
            <person name="Zhang T."/>
        </authorList>
    </citation>
    <scope>NUCLEOTIDE SEQUENCE</scope>
    <source>
        <strain evidence="3">HKST-UBA79</strain>
    </source>
</reference>
<comment type="caution">
    <text evidence="3">The sequence shown here is derived from an EMBL/GenBank/DDBJ whole genome shotgun (WGS) entry which is preliminary data.</text>
</comment>
<dbReference type="AlphaFoldDB" id="A0A955EC61"/>
<protein>
    <submittedName>
        <fullName evidence="3">Uncharacterized protein</fullName>
    </submittedName>
</protein>
<evidence type="ECO:0000256" key="2">
    <source>
        <dbReference type="SAM" id="Phobius"/>
    </source>
</evidence>
<feature type="transmembrane region" description="Helical" evidence="2">
    <location>
        <begin position="73"/>
        <end position="94"/>
    </location>
</feature>
<reference evidence="3" key="1">
    <citation type="submission" date="2020-04" db="EMBL/GenBank/DDBJ databases">
        <authorList>
            <person name="Zhang T."/>
        </authorList>
    </citation>
    <scope>NUCLEOTIDE SEQUENCE</scope>
    <source>
        <strain evidence="3">HKST-UBA79</strain>
    </source>
</reference>